<dbReference type="InterPro" id="IPR007848">
    <property type="entry name" value="Small_mtfrase_dom"/>
</dbReference>
<dbReference type="PANTHER" id="PTHR45875:SF1">
    <property type="entry name" value="METHYLTRANSFERASE N6AMT1"/>
    <property type="match status" value="1"/>
</dbReference>
<keyword evidence="8" id="KW-1185">Reference proteome</keyword>
<comment type="similarity">
    <text evidence="1">Belongs to the eukaryotic/archaeal PrmC-related family.</text>
</comment>
<proteinExistence type="inferred from homology"/>
<evidence type="ECO:0000259" key="6">
    <source>
        <dbReference type="Pfam" id="PF23186"/>
    </source>
</evidence>
<reference evidence="7" key="1">
    <citation type="journal article" date="2024" name="Int. J. Syst. Evol. Microbiol.">
        <title>Brooklawnia propionicigenes sp. nov., a facultatively anaerobic, propionate-producing bacterium isolated from a methanogenic reactor treating waste from cattle farms.</title>
        <authorList>
            <person name="Akita Y."/>
            <person name="Ueki A."/>
            <person name="Tonouchi A."/>
            <person name="Sugawara Y."/>
            <person name="Honma S."/>
            <person name="Kaku N."/>
            <person name="Ueki K."/>
        </authorList>
    </citation>
    <scope>NUCLEOTIDE SEQUENCE</scope>
    <source>
        <strain evidence="7">SH051</strain>
    </source>
</reference>
<dbReference type="Pfam" id="PF23186">
    <property type="entry name" value="DUF7059"/>
    <property type="match status" value="1"/>
</dbReference>
<dbReference type="AlphaFoldDB" id="A0AAN0K6A8"/>
<dbReference type="GO" id="GO:0008276">
    <property type="term" value="F:protein methyltransferase activity"/>
    <property type="evidence" value="ECO:0007669"/>
    <property type="project" value="TreeGrafter"/>
</dbReference>
<dbReference type="GO" id="GO:0008170">
    <property type="term" value="F:N-methyltransferase activity"/>
    <property type="evidence" value="ECO:0007669"/>
    <property type="project" value="UniProtKB-ARBA"/>
</dbReference>
<accession>A0AAN0K6A8</accession>
<dbReference type="GO" id="GO:0003676">
    <property type="term" value="F:nucleic acid binding"/>
    <property type="evidence" value="ECO:0007669"/>
    <property type="project" value="InterPro"/>
</dbReference>
<feature type="domain" description="Methyltransferase small" evidence="5">
    <location>
        <begin position="139"/>
        <end position="227"/>
    </location>
</feature>
<dbReference type="InterPro" id="IPR029063">
    <property type="entry name" value="SAM-dependent_MTases_sf"/>
</dbReference>
<keyword evidence="2 7" id="KW-0489">Methyltransferase</keyword>
<dbReference type="GO" id="GO:0008757">
    <property type="term" value="F:S-adenosylmethionine-dependent methyltransferase activity"/>
    <property type="evidence" value="ECO:0007669"/>
    <property type="project" value="TreeGrafter"/>
</dbReference>
<dbReference type="InterPro" id="IPR055487">
    <property type="entry name" value="DUF7059"/>
</dbReference>
<evidence type="ECO:0000256" key="4">
    <source>
        <dbReference type="ARBA" id="ARBA00022691"/>
    </source>
</evidence>
<dbReference type="Pfam" id="PF05175">
    <property type="entry name" value="MTS"/>
    <property type="match status" value="1"/>
</dbReference>
<dbReference type="InterPro" id="IPR052190">
    <property type="entry name" value="Euk-Arch_PrmC-MTase"/>
</dbReference>
<evidence type="ECO:0000256" key="1">
    <source>
        <dbReference type="ARBA" id="ARBA00006149"/>
    </source>
</evidence>
<dbReference type="InterPro" id="IPR002052">
    <property type="entry name" value="DNA_methylase_N6_adenine_CS"/>
</dbReference>
<evidence type="ECO:0000259" key="5">
    <source>
        <dbReference type="Pfam" id="PF05175"/>
    </source>
</evidence>
<evidence type="ECO:0000313" key="8">
    <source>
        <dbReference type="Proteomes" id="UP001431656"/>
    </source>
</evidence>
<evidence type="ECO:0000256" key="2">
    <source>
        <dbReference type="ARBA" id="ARBA00022603"/>
    </source>
</evidence>
<dbReference type="SUPFAM" id="SSF53335">
    <property type="entry name" value="S-adenosyl-L-methionine-dependent methyltransferases"/>
    <property type="match status" value="1"/>
</dbReference>
<dbReference type="PROSITE" id="PS00092">
    <property type="entry name" value="N6_MTASE"/>
    <property type="match status" value="1"/>
</dbReference>
<sequence>MIDALRDALMSADYTVDTVLARIGEAGQAGLDRNCTVPAREALGDDQTPLATLIKLFPLNLPVSSSAAEAALPLEALMDEGLLEVGPDGRIQAPVDVRPYGFETSEGQWDGWVVSDPTPGLDYRTQPIKPDYVLGVSSASTTLAQLTIDSQVGSALDLGTGCGVQSLHLSAHADRITATDVNPRVLKLAKITAELNEVDVDLRDGSLYDPVADDRFDLIVTNPPYVMSPPSGERLAYRETDFSADGLIRKVVTGSIDHLNEGGICQVLANWAITGDQPWEDRLSGWAPAGADMWVIERERLDPYAYIELWLTDAGLAGDPSWSARYREWLDYFTELGIRAIGMGWITITNAGRQTPDITIESWPHAVHQPLGPAIAARQRDITAARASDEQLLASSLKLREDIVQETLGTPGAEDPQYVVLRQHTGLKRALRVDTALGGVLGACDGSLPLGVIIDAVAGLLDADPHAQRTILLPTIRQALAEGYFESPVIAW</sequence>
<dbReference type="EMBL" id="AP028056">
    <property type="protein sequence ID" value="BEH01606.1"/>
    <property type="molecule type" value="Genomic_DNA"/>
</dbReference>
<protein>
    <submittedName>
        <fullName evidence="7">Class I SAM-dependent methyltransferase</fullName>
    </submittedName>
</protein>
<dbReference type="Proteomes" id="UP001431656">
    <property type="component" value="Chromosome"/>
</dbReference>
<evidence type="ECO:0000313" key="7">
    <source>
        <dbReference type="EMBL" id="BEH01606.1"/>
    </source>
</evidence>
<dbReference type="PANTHER" id="PTHR45875">
    <property type="entry name" value="METHYLTRANSFERASE N6AMT1"/>
    <property type="match status" value="1"/>
</dbReference>
<organism evidence="7 8">
    <name type="scientific">Brooklawnia propionicigenes</name>
    <dbReference type="NCBI Taxonomy" id="3041175"/>
    <lineage>
        <taxon>Bacteria</taxon>
        <taxon>Bacillati</taxon>
        <taxon>Actinomycetota</taxon>
        <taxon>Actinomycetes</taxon>
        <taxon>Propionibacteriales</taxon>
        <taxon>Propionibacteriaceae</taxon>
        <taxon>Brooklawnia</taxon>
    </lineage>
</organism>
<name>A0AAN0K6A8_9ACTN</name>
<dbReference type="GO" id="GO:0035657">
    <property type="term" value="C:eRF1 methyltransferase complex"/>
    <property type="evidence" value="ECO:0007669"/>
    <property type="project" value="TreeGrafter"/>
</dbReference>
<gene>
    <name evidence="7" type="ORF">brsh051_08870</name>
</gene>
<dbReference type="KEGG" id="broo:brsh051_08870"/>
<evidence type="ECO:0000256" key="3">
    <source>
        <dbReference type="ARBA" id="ARBA00022679"/>
    </source>
</evidence>
<dbReference type="GO" id="GO:0032259">
    <property type="term" value="P:methylation"/>
    <property type="evidence" value="ECO:0007669"/>
    <property type="project" value="UniProtKB-KW"/>
</dbReference>
<keyword evidence="4" id="KW-0949">S-adenosyl-L-methionine</keyword>
<dbReference type="RefSeq" id="WP_286268491.1">
    <property type="nucleotide sequence ID" value="NZ_AP028056.1"/>
</dbReference>
<feature type="domain" description="DUF7059" evidence="6">
    <location>
        <begin position="11"/>
        <end position="89"/>
    </location>
</feature>
<dbReference type="Gene3D" id="3.40.50.150">
    <property type="entry name" value="Vaccinia Virus protein VP39"/>
    <property type="match status" value="1"/>
</dbReference>
<dbReference type="CDD" id="cd02440">
    <property type="entry name" value="AdoMet_MTases"/>
    <property type="match status" value="1"/>
</dbReference>
<keyword evidence="3" id="KW-0808">Transferase</keyword>